<keyword evidence="5 9" id="KW-1133">Transmembrane helix</keyword>
<evidence type="ECO:0000256" key="3">
    <source>
        <dbReference type="ARBA" id="ARBA00022475"/>
    </source>
</evidence>
<dbReference type="SUPFAM" id="SSF103481">
    <property type="entry name" value="Multidrug resistance efflux transporter EmrE"/>
    <property type="match status" value="1"/>
</dbReference>
<gene>
    <name evidence="10" type="ORF">RGD00_13210</name>
</gene>
<feature type="transmembrane region" description="Helical" evidence="9">
    <location>
        <begin position="61"/>
        <end position="80"/>
    </location>
</feature>
<protein>
    <submittedName>
        <fullName evidence="10">Multidrug efflux SMR transporter</fullName>
    </submittedName>
</protein>
<evidence type="ECO:0000256" key="7">
    <source>
        <dbReference type="ARBA" id="ARBA00038032"/>
    </source>
</evidence>
<keyword evidence="3" id="KW-1003">Cell membrane</keyword>
<keyword evidence="4 8" id="KW-0812">Transmembrane</keyword>
<evidence type="ECO:0000256" key="2">
    <source>
        <dbReference type="ARBA" id="ARBA00022448"/>
    </source>
</evidence>
<feature type="transmembrane region" description="Helical" evidence="9">
    <location>
        <begin position="6"/>
        <end position="27"/>
    </location>
</feature>
<keyword evidence="6 9" id="KW-0472">Membrane</keyword>
<organism evidence="10 11">
    <name type="scientific">Ruixingdingia sedimenti</name>
    <dbReference type="NCBI Taxonomy" id="3073604"/>
    <lineage>
        <taxon>Bacteria</taxon>
        <taxon>Pseudomonadati</taxon>
        <taxon>Pseudomonadota</taxon>
        <taxon>Alphaproteobacteria</taxon>
        <taxon>Rhodobacterales</taxon>
        <taxon>Paracoccaceae</taxon>
        <taxon>Ruixingdingia</taxon>
    </lineage>
</organism>
<keyword evidence="2" id="KW-0813">Transport</keyword>
<sequence length="86" mass="9131">MCATEPWPSLAVLLFYALSFFFLAQVLRVIPLGVAYAIWSGIGIILTALVGLFVFRQTLDAGAMAGIGLIVAGVVVMNVFSRSTGH</sequence>
<dbReference type="InterPro" id="IPR000390">
    <property type="entry name" value="Small_drug/metabolite_transptr"/>
</dbReference>
<evidence type="ECO:0000313" key="10">
    <source>
        <dbReference type="EMBL" id="MDR5653570.1"/>
    </source>
</evidence>
<dbReference type="Proteomes" id="UP001247754">
    <property type="component" value="Unassembled WGS sequence"/>
</dbReference>
<reference evidence="10 11" key="1">
    <citation type="submission" date="2023-09" db="EMBL/GenBank/DDBJ databases">
        <title>Xinfangfangia sedmenti sp. nov., isolated the sedment.</title>
        <authorList>
            <person name="Xu L."/>
        </authorList>
    </citation>
    <scope>NUCLEOTIDE SEQUENCE [LARGE SCALE GENOMIC DNA]</scope>
    <source>
        <strain evidence="10 11">LG-4</strain>
    </source>
</reference>
<evidence type="ECO:0000256" key="8">
    <source>
        <dbReference type="RuleBase" id="RU003942"/>
    </source>
</evidence>
<dbReference type="Gene3D" id="1.10.3730.20">
    <property type="match status" value="1"/>
</dbReference>
<evidence type="ECO:0000256" key="1">
    <source>
        <dbReference type="ARBA" id="ARBA00004651"/>
    </source>
</evidence>
<comment type="caution">
    <text evidence="10">The sequence shown here is derived from an EMBL/GenBank/DDBJ whole genome shotgun (WGS) entry which is preliminary data.</text>
</comment>
<dbReference type="Pfam" id="PF00893">
    <property type="entry name" value="Multi_Drug_Res"/>
    <property type="match status" value="1"/>
</dbReference>
<name>A0ABU1F9K6_9RHOB</name>
<evidence type="ECO:0000256" key="5">
    <source>
        <dbReference type="ARBA" id="ARBA00022989"/>
    </source>
</evidence>
<comment type="similarity">
    <text evidence="7 8">Belongs to the drug/metabolite transporter (DMT) superfamily. Small multidrug resistance (SMR) (TC 2.A.7.1) family.</text>
</comment>
<dbReference type="PANTHER" id="PTHR30561:SF1">
    <property type="entry name" value="MULTIDRUG TRANSPORTER EMRE"/>
    <property type="match status" value="1"/>
</dbReference>
<dbReference type="PANTHER" id="PTHR30561">
    <property type="entry name" value="SMR FAMILY PROTON-DEPENDENT DRUG EFFLUX TRANSPORTER SUGE"/>
    <property type="match status" value="1"/>
</dbReference>
<dbReference type="EMBL" id="JAVKPH010000014">
    <property type="protein sequence ID" value="MDR5653570.1"/>
    <property type="molecule type" value="Genomic_DNA"/>
</dbReference>
<accession>A0ABU1F9K6</accession>
<dbReference type="RefSeq" id="WP_310457812.1">
    <property type="nucleotide sequence ID" value="NZ_JAVKPH010000014.1"/>
</dbReference>
<comment type="subcellular location">
    <subcellularLocation>
        <location evidence="1 8">Cell membrane</location>
        <topology evidence="1 8">Multi-pass membrane protein</topology>
    </subcellularLocation>
</comment>
<feature type="transmembrane region" description="Helical" evidence="9">
    <location>
        <begin position="34"/>
        <end position="55"/>
    </location>
</feature>
<evidence type="ECO:0000256" key="6">
    <source>
        <dbReference type="ARBA" id="ARBA00023136"/>
    </source>
</evidence>
<dbReference type="InterPro" id="IPR045324">
    <property type="entry name" value="Small_multidrug_res"/>
</dbReference>
<keyword evidence="11" id="KW-1185">Reference proteome</keyword>
<proteinExistence type="inferred from homology"/>
<evidence type="ECO:0000313" key="11">
    <source>
        <dbReference type="Proteomes" id="UP001247754"/>
    </source>
</evidence>
<dbReference type="InterPro" id="IPR037185">
    <property type="entry name" value="EmrE-like"/>
</dbReference>
<evidence type="ECO:0000256" key="4">
    <source>
        <dbReference type="ARBA" id="ARBA00022692"/>
    </source>
</evidence>
<evidence type="ECO:0000256" key="9">
    <source>
        <dbReference type="SAM" id="Phobius"/>
    </source>
</evidence>